<gene>
    <name evidence="1" type="ORF">GCM10010171_24600</name>
</gene>
<reference evidence="1" key="1">
    <citation type="journal article" date="2014" name="Int. J. Syst. Evol. Microbiol.">
        <title>Complete genome sequence of Corynebacterium casei LMG S-19264T (=DSM 44701T), isolated from a smear-ripened cheese.</title>
        <authorList>
            <consortium name="US DOE Joint Genome Institute (JGI-PGF)"/>
            <person name="Walter F."/>
            <person name="Albersmeier A."/>
            <person name="Kalinowski J."/>
            <person name="Ruckert C."/>
        </authorList>
    </citation>
    <scope>NUCLEOTIDE SEQUENCE</scope>
    <source>
        <strain evidence="1">JCM 3276</strain>
    </source>
</reference>
<protein>
    <submittedName>
        <fullName evidence="1">Uncharacterized protein</fullName>
    </submittedName>
</protein>
<evidence type="ECO:0000313" key="2">
    <source>
        <dbReference type="Proteomes" id="UP000660680"/>
    </source>
</evidence>
<accession>A0A918LCJ1</accession>
<evidence type="ECO:0000313" key="1">
    <source>
        <dbReference type="EMBL" id="GGS30184.1"/>
    </source>
</evidence>
<dbReference type="Proteomes" id="UP000660680">
    <property type="component" value="Unassembled WGS sequence"/>
</dbReference>
<comment type="caution">
    <text evidence="1">The sequence shown here is derived from an EMBL/GenBank/DDBJ whole genome shotgun (WGS) entry which is preliminary data.</text>
</comment>
<dbReference type="AlphaFoldDB" id="A0A918LCJ1"/>
<reference evidence="1" key="2">
    <citation type="submission" date="2020-09" db="EMBL/GenBank/DDBJ databases">
        <authorList>
            <person name="Sun Q."/>
            <person name="Ohkuma M."/>
        </authorList>
    </citation>
    <scope>NUCLEOTIDE SEQUENCE</scope>
    <source>
        <strain evidence="1">JCM 3276</strain>
    </source>
</reference>
<sequence>MAGAVAYRFRPRGIVRRTAVKGPHGRRSRLQKRGAKAAFAAFALAMQGRIDAGGRNVQWRISMG</sequence>
<dbReference type="EMBL" id="BMRB01000002">
    <property type="protein sequence ID" value="GGS30184.1"/>
    <property type="molecule type" value="Genomic_DNA"/>
</dbReference>
<keyword evidence="2" id="KW-1185">Reference proteome</keyword>
<proteinExistence type="predicted"/>
<name>A0A918LCJ1_9PSEU</name>
<organism evidence="1 2">
    <name type="scientific">Actinokineospora fastidiosa</name>
    <dbReference type="NCBI Taxonomy" id="1816"/>
    <lineage>
        <taxon>Bacteria</taxon>
        <taxon>Bacillati</taxon>
        <taxon>Actinomycetota</taxon>
        <taxon>Actinomycetes</taxon>
        <taxon>Pseudonocardiales</taxon>
        <taxon>Pseudonocardiaceae</taxon>
        <taxon>Actinokineospora</taxon>
    </lineage>
</organism>